<accession>A0AB39CEE4</accession>
<protein>
    <submittedName>
        <fullName evidence="1">Uncharacterized protein</fullName>
    </submittedName>
</protein>
<reference evidence="1" key="1">
    <citation type="submission" date="2024-07" db="EMBL/GenBank/DDBJ databases">
        <authorList>
            <person name="Bringhurst R.M."/>
            <person name="Homer T.E."/>
        </authorList>
    </citation>
    <scope>NUCLEOTIDE SEQUENCE</scope>
</reference>
<proteinExistence type="predicted"/>
<sequence>MSGIDDLKLLKFSNLYVFHRAAMRFHSDALKSTSSLKKQLKGNKDK</sequence>
<dbReference type="EMBL" id="PQ015379">
    <property type="protein sequence ID" value="XDJ15180.1"/>
    <property type="molecule type" value="Genomic_DNA"/>
</dbReference>
<evidence type="ECO:0000313" key="1">
    <source>
        <dbReference type="EMBL" id="XDJ15180.1"/>
    </source>
</evidence>
<name>A0AB39CEE4_9VIRU</name>
<organism evidence="1">
    <name type="scientific">Pseudomonas phage HRDY3</name>
    <dbReference type="NCBI Taxonomy" id="3236930"/>
    <lineage>
        <taxon>Viruses</taxon>
    </lineage>
</organism>